<dbReference type="EMBL" id="JAROKS010000169">
    <property type="protein sequence ID" value="KAK1784437.1"/>
    <property type="molecule type" value="Genomic_DNA"/>
</dbReference>
<comment type="caution">
    <text evidence="2">The sequence shown here is derived from an EMBL/GenBank/DDBJ whole genome shotgun (WGS) entry which is preliminary data.</text>
</comment>
<name>A0AAD8YNW3_9TELE</name>
<dbReference type="AlphaFoldDB" id="A0AAD8YNW3"/>
<gene>
    <name evidence="2" type="ORF">P4O66_011372</name>
</gene>
<keyword evidence="3" id="KW-1185">Reference proteome</keyword>
<evidence type="ECO:0000313" key="3">
    <source>
        <dbReference type="Proteomes" id="UP001239994"/>
    </source>
</evidence>
<sequence length="213" mass="23474">MFLGGPEYGPGSDSVESCRDQPDYENRHMEEDSAGSYDPYMDYYEGYTDYGERGEYSDISLWSDLGSDYVEDPPMEVEEVLYGDSLANSHVRSVVSGNDEPPASMIPPKALPRRYRLGTSKPARVKLLEVTSSKKETPFTRAHCPGTHAPKPKPRKGRKEAAPVPTPEMGKVAGALPELVSGRSVLAPRHLVLVLGLQPNRLAHWELGRGSVM</sequence>
<feature type="non-terminal residue" evidence="2">
    <location>
        <position position="1"/>
    </location>
</feature>
<reference evidence="2" key="1">
    <citation type="submission" date="2023-03" db="EMBL/GenBank/DDBJ databases">
        <title>Electrophorus voltai genome.</title>
        <authorList>
            <person name="Bian C."/>
        </authorList>
    </citation>
    <scope>NUCLEOTIDE SEQUENCE</scope>
    <source>
        <strain evidence="2">CB-2022</strain>
        <tissue evidence="2">Muscle</tissue>
    </source>
</reference>
<feature type="region of interest" description="Disordered" evidence="1">
    <location>
        <begin position="136"/>
        <end position="170"/>
    </location>
</feature>
<proteinExistence type="predicted"/>
<evidence type="ECO:0000256" key="1">
    <source>
        <dbReference type="SAM" id="MobiDB-lite"/>
    </source>
</evidence>
<evidence type="ECO:0000313" key="2">
    <source>
        <dbReference type="EMBL" id="KAK1784437.1"/>
    </source>
</evidence>
<accession>A0AAD8YNW3</accession>
<dbReference type="Proteomes" id="UP001239994">
    <property type="component" value="Unassembled WGS sequence"/>
</dbReference>
<feature type="region of interest" description="Disordered" evidence="1">
    <location>
        <begin position="1"/>
        <end position="40"/>
    </location>
</feature>
<feature type="compositionally biased region" description="Basic and acidic residues" evidence="1">
    <location>
        <begin position="16"/>
        <end position="31"/>
    </location>
</feature>
<protein>
    <submittedName>
        <fullName evidence="2">Uncharacterized protein</fullName>
    </submittedName>
</protein>
<organism evidence="2 3">
    <name type="scientific">Electrophorus voltai</name>
    <dbReference type="NCBI Taxonomy" id="2609070"/>
    <lineage>
        <taxon>Eukaryota</taxon>
        <taxon>Metazoa</taxon>
        <taxon>Chordata</taxon>
        <taxon>Craniata</taxon>
        <taxon>Vertebrata</taxon>
        <taxon>Euteleostomi</taxon>
        <taxon>Actinopterygii</taxon>
        <taxon>Neopterygii</taxon>
        <taxon>Teleostei</taxon>
        <taxon>Ostariophysi</taxon>
        <taxon>Gymnotiformes</taxon>
        <taxon>Gymnotoidei</taxon>
        <taxon>Gymnotidae</taxon>
        <taxon>Electrophorus</taxon>
    </lineage>
</organism>